<protein>
    <submittedName>
        <fullName evidence="1">HesB family protein</fullName>
    </submittedName>
</protein>
<dbReference type="GeneID" id="93002998"/>
<dbReference type="Proteomes" id="UP000001823">
    <property type="component" value="Chromosome"/>
</dbReference>
<dbReference type="HOGENOM" id="CLU_069054_6_1_9"/>
<dbReference type="KEGG" id="cpf:CPF_0654"/>
<organism evidence="1 2">
    <name type="scientific">Clostridium perfringens (strain ATCC 13124 / DSM 756 / JCM 1290 / NCIMB 6125 / NCTC 8237 / Type A)</name>
    <dbReference type="NCBI Taxonomy" id="195103"/>
    <lineage>
        <taxon>Bacteria</taxon>
        <taxon>Bacillati</taxon>
        <taxon>Bacillota</taxon>
        <taxon>Clostridia</taxon>
        <taxon>Eubacteriales</taxon>
        <taxon>Clostridiaceae</taxon>
        <taxon>Clostridium</taxon>
    </lineage>
</organism>
<dbReference type="InterPro" id="IPR035903">
    <property type="entry name" value="HesB-like_dom_sf"/>
</dbReference>
<dbReference type="InterPro" id="IPR010965">
    <property type="entry name" value="HesB-rel_seleno"/>
</dbReference>
<dbReference type="SUPFAM" id="SSF89360">
    <property type="entry name" value="HesB-like domain"/>
    <property type="match status" value="1"/>
</dbReference>
<dbReference type="EMBL" id="CP000246">
    <property type="protein sequence ID" value="ABG84751.1"/>
    <property type="molecule type" value="Genomic_DNA"/>
</dbReference>
<sequence length="114" mass="12299">MKKVAMSDDAYIEFKEFLKSNDIDSDVIRINFGGNGPMGPMFYVTAGEKNEGDEVEVIKDLTFVIDSSLIDVFLGFSILSDEENFGEGLTLDPLMSDYEGGGCSGNCGSCGSCH</sequence>
<dbReference type="Gene3D" id="2.60.300.12">
    <property type="entry name" value="HesB-like domain"/>
    <property type="match status" value="1"/>
</dbReference>
<dbReference type="PaxDb" id="195103-CPF_0654"/>
<keyword evidence="2" id="KW-1185">Reference proteome</keyword>
<accession>A0A0H2YUL4</accession>
<name>A0A0H2YUL4_CLOP1</name>
<dbReference type="NCBIfam" id="TIGR01911">
    <property type="entry name" value="HesB_rel_seleno"/>
    <property type="match status" value="1"/>
</dbReference>
<gene>
    <name evidence="1" type="ordered locus">CPF_0654</name>
</gene>
<dbReference type="STRING" id="195103.CPF_0654"/>
<proteinExistence type="predicted"/>
<evidence type="ECO:0000313" key="2">
    <source>
        <dbReference type="Proteomes" id="UP000001823"/>
    </source>
</evidence>
<evidence type="ECO:0000313" key="1">
    <source>
        <dbReference type="EMBL" id="ABG84751.1"/>
    </source>
</evidence>
<dbReference type="RefSeq" id="WP_003453095.1">
    <property type="nucleotide sequence ID" value="NC_008261.1"/>
</dbReference>
<reference evidence="1 2" key="1">
    <citation type="journal article" date="2006" name="Genome Res.">
        <title>Skewed genomic variability in strains of the toxigenic bacterial pathogen, Clostridium perfringens.</title>
        <authorList>
            <person name="Myers G.S."/>
            <person name="Rasko D.A."/>
            <person name="Cheung J.K."/>
            <person name="Ravel J."/>
            <person name="Seshadri R."/>
            <person name="Deboy R.T."/>
            <person name="Ren Q."/>
            <person name="Varga J."/>
            <person name="Awad M.M."/>
            <person name="Brinkac L.M."/>
            <person name="Daugherty S.C."/>
            <person name="Haft D.H."/>
            <person name="Dodson R.J."/>
            <person name="Madupu R."/>
            <person name="Nelson W.C."/>
            <person name="Rosovitz M.J."/>
            <person name="Sullivan S.A."/>
            <person name="Khouri H."/>
            <person name="Dimitrov G.I."/>
            <person name="Watkins K.L."/>
            <person name="Mulligan S."/>
            <person name="Benton J."/>
            <person name="Radune D."/>
            <person name="Fisher D.J."/>
            <person name="Atkins H.S."/>
            <person name="Hiscox T."/>
            <person name="Jost B.H."/>
            <person name="Billington S.J."/>
            <person name="Songer J.G."/>
            <person name="McClane B.A."/>
            <person name="Titball R.W."/>
            <person name="Rood J.I."/>
            <person name="Melville S.B."/>
            <person name="Paulsen I.T."/>
        </authorList>
    </citation>
    <scope>NUCLEOTIDE SEQUENCE [LARGE SCALE GENOMIC DNA]</scope>
    <source>
        <strain evidence="2">ATCC 13124 / DSM 756 / JCM 1290 / NCIMB 6125 / NCTC 8237 / S 107 / Type A</strain>
    </source>
</reference>
<dbReference type="AlphaFoldDB" id="A0A0H2YUL4"/>